<protein>
    <submittedName>
        <fullName evidence="1">Uncharacterized protein</fullName>
    </submittedName>
</protein>
<evidence type="ECO:0000313" key="1">
    <source>
        <dbReference type="EMBL" id="KAI9896689.1"/>
    </source>
</evidence>
<evidence type="ECO:0000313" key="2">
    <source>
        <dbReference type="Proteomes" id="UP001163324"/>
    </source>
</evidence>
<dbReference type="Proteomes" id="UP001163324">
    <property type="component" value="Chromosome 9"/>
</dbReference>
<organism evidence="1 2">
    <name type="scientific">Trichothecium roseum</name>
    <dbReference type="NCBI Taxonomy" id="47278"/>
    <lineage>
        <taxon>Eukaryota</taxon>
        <taxon>Fungi</taxon>
        <taxon>Dikarya</taxon>
        <taxon>Ascomycota</taxon>
        <taxon>Pezizomycotina</taxon>
        <taxon>Sordariomycetes</taxon>
        <taxon>Hypocreomycetidae</taxon>
        <taxon>Hypocreales</taxon>
        <taxon>Hypocreales incertae sedis</taxon>
        <taxon>Trichothecium</taxon>
    </lineage>
</organism>
<gene>
    <name evidence="1" type="ORF">N3K66_008861</name>
</gene>
<reference evidence="1" key="1">
    <citation type="submission" date="2022-10" db="EMBL/GenBank/DDBJ databases">
        <title>Complete Genome of Trichothecium roseum strain YXFP-22015, a Plant Pathogen Isolated from Citrus.</title>
        <authorList>
            <person name="Wang Y."/>
            <person name="Zhu L."/>
        </authorList>
    </citation>
    <scope>NUCLEOTIDE SEQUENCE</scope>
    <source>
        <strain evidence="1">YXFP-22015</strain>
    </source>
</reference>
<accession>A0ACC0URB0</accession>
<name>A0ACC0URB0_9HYPO</name>
<keyword evidence="2" id="KW-1185">Reference proteome</keyword>
<sequence>MTRASNRGRRGGRRPSPRRRSPSPPRGPRVDYRDRNYDRGPRDFSQTSFRQGDNRRDGFSRSNGYPSSGGGGDSYRPNPPQGDFSFRVDKPAGIRDLPPPQHFHNSQDRRRDRRSNRGGGSGGGRGGRGRGGRRWQPIQPWERALISNSMGDITEEQLHNFNGVAKFRNIDELSDDEEQDMVISSESDTEGPSRKRAKTTTTGEDSVAAEAAPKWSNPDPYTALPCPDDTLQKKRDVVALIRKARVEEQEKQAATTKAEDFIAFESSEDEAENEGREEEDDDEDEEEYEPPPPPEPPRDLQPPLPAGPPPPLPLPVHSGKVALEPDFARDTRDSNGSLGTRKRTANDEMKPPDYGQARKANMKPSKGQITTFWTPKANEEPCPWYIDHSDTQDLAFRLHKEVIDFYEYARPKKFEQRIRDDLVANLKKAMRRDGRNFADAEIHPFGSFMSGLYLPTADMDIVVCSSSFMRNGPPKYLSAKSWLYKFQKFLTMQQVADPTSIEVVAHARIPLVKYVDKATGLKVDVSFENFGGVDAISTFRQWKEQYPAMPILVTVIKHFLLMRGLNEPVNGGIGGFSVICLVVSMLQLMPQVQSRNLIPEHHLGEMLLEFLDLYGHHFNYRAVAISTVRPIGYMKKELATGIKYRDFGRLSIIDPNNPSNDISGGSSNTDLIFQRFDDAYVALRGKMQDIGDGKGKGGILDVILSGDYSSFRSQREFLRHVHEKRIGPCND</sequence>
<proteinExistence type="predicted"/>
<comment type="caution">
    <text evidence="1">The sequence shown here is derived from an EMBL/GenBank/DDBJ whole genome shotgun (WGS) entry which is preliminary data.</text>
</comment>
<dbReference type="EMBL" id="CM047948">
    <property type="protein sequence ID" value="KAI9896689.1"/>
    <property type="molecule type" value="Genomic_DNA"/>
</dbReference>